<dbReference type="InterPro" id="IPR020476">
    <property type="entry name" value="Nudix_hydrolase"/>
</dbReference>
<dbReference type="Pfam" id="PF00293">
    <property type="entry name" value="NUDIX"/>
    <property type="match status" value="1"/>
</dbReference>
<keyword evidence="6" id="KW-0464">Manganese</keyword>
<proteinExistence type="inferred from homology"/>
<dbReference type="GO" id="GO:0046872">
    <property type="term" value="F:metal ion binding"/>
    <property type="evidence" value="ECO:0007669"/>
    <property type="project" value="UniProtKB-KW"/>
</dbReference>
<dbReference type="PANTHER" id="PTHR12992:SF11">
    <property type="entry name" value="MITOCHONDRIAL COENZYME A DIPHOSPHATASE NUDT8"/>
    <property type="match status" value="1"/>
</dbReference>
<evidence type="ECO:0000256" key="2">
    <source>
        <dbReference type="ARBA" id="ARBA00001946"/>
    </source>
</evidence>
<dbReference type="PRINTS" id="PR00502">
    <property type="entry name" value="NUDIXFAMILY"/>
</dbReference>
<name>A0A6N2YEJ1_9CLOT</name>
<dbReference type="Gene3D" id="3.90.79.10">
    <property type="entry name" value="Nucleoside Triphosphate Pyrophosphohydrolase"/>
    <property type="match status" value="1"/>
</dbReference>
<dbReference type="RefSeq" id="WP_156624378.1">
    <property type="nucleotide sequence ID" value="NZ_CACRTO010000005.1"/>
</dbReference>
<keyword evidence="4 7" id="KW-0378">Hydrolase</keyword>
<dbReference type="PANTHER" id="PTHR12992">
    <property type="entry name" value="NUDIX HYDROLASE"/>
    <property type="match status" value="1"/>
</dbReference>
<dbReference type="InterPro" id="IPR045121">
    <property type="entry name" value="CoAse"/>
</dbReference>
<feature type="region of interest" description="Disordered" evidence="8">
    <location>
        <begin position="51"/>
        <end position="70"/>
    </location>
</feature>
<dbReference type="InterPro" id="IPR015797">
    <property type="entry name" value="NUDIX_hydrolase-like_dom_sf"/>
</dbReference>
<evidence type="ECO:0000256" key="1">
    <source>
        <dbReference type="ARBA" id="ARBA00001936"/>
    </source>
</evidence>
<sequence>MLSEIVNKYNNNSAYINGWKHMKRSSVVILLADIDGETNVLFEMRSKKMRSQPGDISFPGGKIEDGETPDETAIRETCEEIGLNEGDFKIISPLNILTTHYNLLIHPFLGYIKNIDNIRISKDEVDHVFFVPLEYFFNNEPLIIDSEIVVKRNKNFPYERINGGKNYKFKNGVYKSLFYKYKEYNIWGITAIMIYDFISDLKDKEMTNTVKVSN</sequence>
<reference evidence="10" key="1">
    <citation type="submission" date="2019-11" db="EMBL/GenBank/DDBJ databases">
        <authorList>
            <person name="Feng L."/>
        </authorList>
    </citation>
    <scope>NUCLEOTIDE SEQUENCE</scope>
    <source>
        <strain evidence="10">CTertiumLFYP3</strain>
    </source>
</reference>
<evidence type="ECO:0000256" key="8">
    <source>
        <dbReference type="SAM" id="MobiDB-lite"/>
    </source>
</evidence>
<dbReference type="SUPFAM" id="SSF55811">
    <property type="entry name" value="Nudix"/>
    <property type="match status" value="1"/>
</dbReference>
<dbReference type="PROSITE" id="PS51462">
    <property type="entry name" value="NUDIX"/>
    <property type="match status" value="1"/>
</dbReference>
<evidence type="ECO:0000256" key="6">
    <source>
        <dbReference type="ARBA" id="ARBA00023211"/>
    </source>
</evidence>
<organism evidence="10">
    <name type="scientific">Clostridium tertium</name>
    <dbReference type="NCBI Taxonomy" id="1559"/>
    <lineage>
        <taxon>Bacteria</taxon>
        <taxon>Bacillati</taxon>
        <taxon>Bacillota</taxon>
        <taxon>Clostridia</taxon>
        <taxon>Eubacteriales</taxon>
        <taxon>Clostridiaceae</taxon>
        <taxon>Clostridium</taxon>
    </lineage>
</organism>
<feature type="domain" description="Nudix hydrolase" evidence="9">
    <location>
        <begin position="22"/>
        <end position="156"/>
    </location>
</feature>
<dbReference type="CDD" id="cd03426">
    <property type="entry name" value="NUDIX_CoAse_Nudt7"/>
    <property type="match status" value="1"/>
</dbReference>
<evidence type="ECO:0000256" key="7">
    <source>
        <dbReference type="RuleBase" id="RU003476"/>
    </source>
</evidence>
<evidence type="ECO:0000256" key="3">
    <source>
        <dbReference type="ARBA" id="ARBA00022723"/>
    </source>
</evidence>
<evidence type="ECO:0000313" key="10">
    <source>
        <dbReference type="EMBL" id="VYT65129.1"/>
    </source>
</evidence>
<evidence type="ECO:0000259" key="9">
    <source>
        <dbReference type="PROSITE" id="PS51462"/>
    </source>
</evidence>
<dbReference type="InterPro" id="IPR020084">
    <property type="entry name" value="NUDIX_hydrolase_CS"/>
</dbReference>
<evidence type="ECO:0000256" key="4">
    <source>
        <dbReference type="ARBA" id="ARBA00022801"/>
    </source>
</evidence>
<dbReference type="GO" id="GO:0010945">
    <property type="term" value="F:coenzyme A diphosphatase activity"/>
    <property type="evidence" value="ECO:0007669"/>
    <property type="project" value="InterPro"/>
</dbReference>
<dbReference type="EMBL" id="CACRTO010000005">
    <property type="protein sequence ID" value="VYT65129.1"/>
    <property type="molecule type" value="Genomic_DNA"/>
</dbReference>
<evidence type="ECO:0000256" key="5">
    <source>
        <dbReference type="ARBA" id="ARBA00022842"/>
    </source>
</evidence>
<comment type="cofactor">
    <cofactor evidence="2">
        <name>Mg(2+)</name>
        <dbReference type="ChEBI" id="CHEBI:18420"/>
    </cofactor>
</comment>
<dbReference type="InterPro" id="IPR000086">
    <property type="entry name" value="NUDIX_hydrolase_dom"/>
</dbReference>
<keyword evidence="5" id="KW-0460">Magnesium</keyword>
<dbReference type="EC" id="3.6.1.55" evidence="10"/>
<dbReference type="GO" id="GO:0035539">
    <property type="term" value="F:8-oxo-7,8-dihydrodeoxyguanosine triphosphate pyrophosphatase activity"/>
    <property type="evidence" value="ECO:0007669"/>
    <property type="project" value="UniProtKB-EC"/>
</dbReference>
<dbReference type="AlphaFoldDB" id="A0A6N2YEJ1"/>
<comment type="similarity">
    <text evidence="7">Belongs to the Nudix hydrolase family.</text>
</comment>
<dbReference type="PROSITE" id="PS00893">
    <property type="entry name" value="NUDIX_BOX"/>
    <property type="match status" value="1"/>
</dbReference>
<accession>A0A6N2YEJ1</accession>
<protein>
    <submittedName>
        <fullName evidence="10">8-oxo-dGTP diphosphatase</fullName>
        <ecNumber evidence="10">3.6.1.55</ecNumber>
    </submittedName>
</protein>
<keyword evidence="3" id="KW-0479">Metal-binding</keyword>
<gene>
    <name evidence="10" type="primary">mutT_1</name>
    <name evidence="10" type="ORF">CTLFYP3_00348</name>
</gene>
<comment type="cofactor">
    <cofactor evidence="1">
        <name>Mn(2+)</name>
        <dbReference type="ChEBI" id="CHEBI:29035"/>
    </cofactor>
</comment>